<feature type="non-terminal residue" evidence="1">
    <location>
        <position position="1"/>
    </location>
</feature>
<accession>X1CBV6</accession>
<sequence length="36" mass="4142">GTPSLFKKWDVLLLINRSPSHLLFIPNINTFRSTTN</sequence>
<reference evidence="1" key="1">
    <citation type="journal article" date="2014" name="Front. Microbiol.">
        <title>High frequency of phylogenetically diverse reductive dehalogenase-homologous genes in deep subseafloor sedimentary metagenomes.</title>
        <authorList>
            <person name="Kawai M."/>
            <person name="Futagami T."/>
            <person name="Toyoda A."/>
            <person name="Takaki Y."/>
            <person name="Nishi S."/>
            <person name="Hori S."/>
            <person name="Arai W."/>
            <person name="Tsubouchi T."/>
            <person name="Morono Y."/>
            <person name="Uchiyama I."/>
            <person name="Ito T."/>
            <person name="Fujiyama A."/>
            <person name="Inagaki F."/>
            <person name="Takami H."/>
        </authorList>
    </citation>
    <scope>NUCLEOTIDE SEQUENCE</scope>
    <source>
        <strain evidence="1">Expedition CK06-06</strain>
    </source>
</reference>
<name>X1CBV6_9ZZZZ</name>
<gene>
    <name evidence="1" type="ORF">S01H4_48224</name>
</gene>
<dbReference type="AlphaFoldDB" id="X1CBV6"/>
<organism evidence="1">
    <name type="scientific">marine sediment metagenome</name>
    <dbReference type="NCBI Taxonomy" id="412755"/>
    <lineage>
        <taxon>unclassified sequences</taxon>
        <taxon>metagenomes</taxon>
        <taxon>ecological metagenomes</taxon>
    </lineage>
</organism>
<comment type="caution">
    <text evidence="1">The sequence shown here is derived from an EMBL/GenBank/DDBJ whole genome shotgun (WGS) entry which is preliminary data.</text>
</comment>
<proteinExistence type="predicted"/>
<protein>
    <submittedName>
        <fullName evidence="1">Uncharacterized protein</fullName>
    </submittedName>
</protein>
<evidence type="ECO:0000313" key="1">
    <source>
        <dbReference type="EMBL" id="GAG90702.1"/>
    </source>
</evidence>
<dbReference type="EMBL" id="BART01027162">
    <property type="protein sequence ID" value="GAG90702.1"/>
    <property type="molecule type" value="Genomic_DNA"/>
</dbReference>